<evidence type="ECO:0000256" key="1">
    <source>
        <dbReference type="ARBA" id="ARBA00022729"/>
    </source>
</evidence>
<protein>
    <recommendedName>
        <fullName evidence="6">Gingipain R</fullName>
    </recommendedName>
</protein>
<dbReference type="InterPro" id="IPR012600">
    <property type="entry name" value="Propeptide_C25"/>
</dbReference>
<evidence type="ECO:0008006" key="6">
    <source>
        <dbReference type="Google" id="ProtNLM"/>
    </source>
</evidence>
<reference evidence="5" key="1">
    <citation type="submission" date="2019-08" db="EMBL/GenBank/DDBJ databases">
        <authorList>
            <person name="Kucharzyk K."/>
            <person name="Murdoch R.W."/>
            <person name="Higgins S."/>
            <person name="Loffler F."/>
        </authorList>
    </citation>
    <scope>NUCLEOTIDE SEQUENCE</scope>
</reference>
<proteinExistence type="predicted"/>
<evidence type="ECO:0000259" key="3">
    <source>
        <dbReference type="Pfam" id="PF08126"/>
    </source>
</evidence>
<dbReference type="InterPro" id="IPR001769">
    <property type="entry name" value="Gingipain"/>
</dbReference>
<dbReference type="GO" id="GO:0004197">
    <property type="term" value="F:cysteine-type endopeptidase activity"/>
    <property type="evidence" value="ECO:0007669"/>
    <property type="project" value="InterPro"/>
</dbReference>
<sequence>MKKIVYTFAMLLLILANLTLEAQNIIGQNNNNIVNNPPFIKESMEDLSFSQKFDFLRLDTEQTDNGVFFRLYMGEDFGRTQKVGIPELPTYNKLIEIPYGAEIQIEYKNIITESISLDKYGKYKVIPSQKSLSKSKDFEPFIIDDKVYSSNTFVGNDLVRVEQLGFMSSMRLARLVISPIKYNPGENVIEIVRSFDVSIKFVNADIKSTINAKRIYNNQQSSFLKSSVLNGKNLSATVSYSPLNRPLKMIILSDPMFEETLQPFIRWKREKGIEIVEVYKGDAGVGTTNSSIKAYLKSLWDNATADAPAADYLLICGDSQQIPSFATVTKPEDPAPTDLYYAEYTGDFLPDLFYGRFSAQTVQQMENIINKVINYEQFLFQDTAFLKKTLLVAGKETSAPAPTCGNGQVNYAKQYLQNNPSIDTLIYYNPSSGSYSSQIRDSISQKGFSYINYTAHCDEMGWSSPSLSATNINSMTNYGKFPMFINNCCLSNKFDVNECFGEAILRANNKGGIGAIGGSNYTYWYEDFYWSVGSKSLNLNPSYDSNNLGAYDRLFHKYNEPFNRWYITSGQIMQGGNLAVQQYGSDLADYYWEIYHLMGDPSLMPYVGLPGTITNNVPDTIALGSSSLQIQTDAYAFVGLSHNGVLIGASQADENGLASISFISQLNQPGFLKVVITNQFSKPIIDSIVVASPNYPLINISNIKYANNQSQEVTLLNNNEEYYVSFTLANLGSVSIDSVKLSMFNSNNIIFLDSVEYIGSMIAFSNHEIQNRFRIKVIDGIEDKSILGFYFKIEGENSYLSNRVFSAKASCPNIVVDNLSITIDTANSSLVGEEILIRFDVKNTGNNISHAGSVSLDNISSNLSYISNNILPLNSLTPNAYYSYEFRLNFNSDNQQDNLIGFRMRAIANLYGNAKRYDSISMMGNIETFETGNLNSYSWENISTNPWAIDNNPSNSYQGSYSLKSGSILNNSKTTLNVNYSSIVNDSIIFFMRTSTEQNYDILRFYIDNIAVLETSGEIPWKRYAFAVSQGENNFKWEYEKDYSQSGGSDAVWIDNVKFPINGIMLYNSDISNNIVNIIVYPNPAQDFISITNIDKNSLIKLFDSMGRLVVLSKNNDNVINTSNLNSGIYYLSIEKDNNIISKKIIITK</sequence>
<accession>A0A644TT45</accession>
<evidence type="ECO:0000313" key="5">
    <source>
        <dbReference type="EMBL" id="MPL70168.1"/>
    </source>
</evidence>
<dbReference type="GO" id="GO:0005576">
    <property type="term" value="C:extracellular region"/>
    <property type="evidence" value="ECO:0007669"/>
    <property type="project" value="UniProtKB-SubCell"/>
</dbReference>
<dbReference type="GO" id="GO:0046872">
    <property type="term" value="F:metal ion binding"/>
    <property type="evidence" value="ECO:0007669"/>
    <property type="project" value="UniProtKB-KW"/>
</dbReference>
<dbReference type="InterPro" id="IPR026444">
    <property type="entry name" value="Secre_tail"/>
</dbReference>
<organism evidence="5">
    <name type="scientific">bioreactor metagenome</name>
    <dbReference type="NCBI Taxonomy" id="1076179"/>
    <lineage>
        <taxon>unclassified sequences</taxon>
        <taxon>metagenomes</taxon>
        <taxon>ecological metagenomes</taxon>
    </lineage>
</organism>
<dbReference type="NCBIfam" id="TIGR04183">
    <property type="entry name" value="Por_Secre_tail"/>
    <property type="match status" value="1"/>
</dbReference>
<feature type="domain" description="Secretion system C-terminal sorting" evidence="4">
    <location>
        <begin position="1080"/>
        <end position="1147"/>
    </location>
</feature>
<keyword evidence="1" id="KW-0732">Signal</keyword>
<gene>
    <name evidence="5" type="ORF">SDC9_15921</name>
</gene>
<dbReference type="Gene3D" id="3.40.50.1460">
    <property type="match status" value="1"/>
</dbReference>
<dbReference type="GO" id="GO:0006508">
    <property type="term" value="P:proteolysis"/>
    <property type="evidence" value="ECO:0007669"/>
    <property type="project" value="InterPro"/>
</dbReference>
<dbReference type="EMBL" id="VSSQ01000051">
    <property type="protein sequence ID" value="MPL70168.1"/>
    <property type="molecule type" value="Genomic_DNA"/>
</dbReference>
<name>A0A644TT45_9ZZZZ</name>
<evidence type="ECO:0000259" key="4">
    <source>
        <dbReference type="Pfam" id="PF18962"/>
    </source>
</evidence>
<dbReference type="InterPro" id="IPR013783">
    <property type="entry name" value="Ig-like_fold"/>
</dbReference>
<dbReference type="Gene3D" id="2.60.40.10">
    <property type="entry name" value="Immunoglobulins"/>
    <property type="match status" value="1"/>
</dbReference>
<evidence type="ECO:0000259" key="2">
    <source>
        <dbReference type="Pfam" id="PF01364"/>
    </source>
</evidence>
<comment type="caution">
    <text evidence="5">The sequence shown here is derived from an EMBL/GenBank/DDBJ whole genome shotgun (WGS) entry which is preliminary data.</text>
</comment>
<dbReference type="Gene3D" id="3.40.50.10390">
    <property type="entry name" value="Gingipain r, domain 1"/>
    <property type="match status" value="1"/>
</dbReference>
<dbReference type="Pfam" id="PF08126">
    <property type="entry name" value="Propeptide_C25"/>
    <property type="match status" value="1"/>
</dbReference>
<dbReference type="SUPFAM" id="SSF52129">
    <property type="entry name" value="Caspase-like"/>
    <property type="match status" value="1"/>
</dbReference>
<feature type="domain" description="Gingipain" evidence="2">
    <location>
        <begin position="249"/>
        <end position="604"/>
    </location>
</feature>
<dbReference type="InterPro" id="IPR029030">
    <property type="entry name" value="Caspase-like_dom_sf"/>
</dbReference>
<dbReference type="InterPro" id="IPR029031">
    <property type="entry name" value="Gingipain_N_sf"/>
</dbReference>
<dbReference type="Gene3D" id="2.60.40.3800">
    <property type="match status" value="1"/>
</dbReference>
<dbReference type="Pfam" id="PF18962">
    <property type="entry name" value="Por_Secre_tail"/>
    <property type="match status" value="1"/>
</dbReference>
<dbReference type="AlphaFoldDB" id="A0A644TT45"/>
<dbReference type="Pfam" id="PF01364">
    <property type="entry name" value="Peptidase_C25"/>
    <property type="match status" value="1"/>
</dbReference>
<dbReference type="InterPro" id="IPR038490">
    <property type="entry name" value="Gingipain_propep_sf"/>
</dbReference>
<feature type="domain" description="Gingipain propeptide" evidence="3">
    <location>
        <begin position="52"/>
        <end position="217"/>
    </location>
</feature>